<dbReference type="GO" id="GO:0004620">
    <property type="term" value="F:phospholipase activity"/>
    <property type="evidence" value="ECO:0007669"/>
    <property type="project" value="UniProtKB-ARBA"/>
</dbReference>
<name>A0AAD5H754_9CHLO</name>
<keyword evidence="6" id="KW-0442">Lipid degradation</keyword>
<evidence type="ECO:0000256" key="5">
    <source>
        <dbReference type="ARBA" id="ARBA00022946"/>
    </source>
</evidence>
<evidence type="ECO:0000256" key="3">
    <source>
        <dbReference type="ARBA" id="ARBA00022640"/>
    </source>
</evidence>
<keyword evidence="7" id="KW-0443">Lipid metabolism</keyword>
<evidence type="ECO:0000256" key="7">
    <source>
        <dbReference type="ARBA" id="ARBA00023098"/>
    </source>
</evidence>
<proteinExistence type="predicted"/>
<evidence type="ECO:0000313" key="10">
    <source>
        <dbReference type="EMBL" id="KAI7843318.1"/>
    </source>
</evidence>
<organism evidence="10 11">
    <name type="scientific">Chlorella ohadii</name>
    <dbReference type="NCBI Taxonomy" id="2649997"/>
    <lineage>
        <taxon>Eukaryota</taxon>
        <taxon>Viridiplantae</taxon>
        <taxon>Chlorophyta</taxon>
        <taxon>core chlorophytes</taxon>
        <taxon>Trebouxiophyceae</taxon>
        <taxon>Chlorellales</taxon>
        <taxon>Chlorellaceae</taxon>
        <taxon>Chlorella clade</taxon>
        <taxon>Chlorella</taxon>
    </lineage>
</organism>
<keyword evidence="11" id="KW-1185">Reference proteome</keyword>
<dbReference type="EMBL" id="JADXDR010000040">
    <property type="protein sequence ID" value="KAI7843318.1"/>
    <property type="molecule type" value="Genomic_DNA"/>
</dbReference>
<keyword evidence="3" id="KW-0934">Plastid</keyword>
<dbReference type="Proteomes" id="UP001205105">
    <property type="component" value="Unassembled WGS sequence"/>
</dbReference>
<dbReference type="PANTHER" id="PTHR31403:SF7">
    <property type="entry name" value="PHOSPHOLIPASE A1-IGAMMA3, CHLOROPLASTIC"/>
    <property type="match status" value="1"/>
</dbReference>
<protein>
    <recommendedName>
        <fullName evidence="9">Fungal lipase-type domain-containing protein</fullName>
    </recommendedName>
</protein>
<dbReference type="SUPFAM" id="SSF53474">
    <property type="entry name" value="alpha/beta-Hydrolases"/>
    <property type="match status" value="1"/>
</dbReference>
<evidence type="ECO:0000313" key="11">
    <source>
        <dbReference type="Proteomes" id="UP001205105"/>
    </source>
</evidence>
<keyword evidence="5" id="KW-0809">Transit peptide</keyword>
<dbReference type="AlphaFoldDB" id="A0AAD5H754"/>
<dbReference type="PANTHER" id="PTHR31403">
    <property type="entry name" value="PHOSPHOLIPASE A1-IBETA2, CHLOROPLASTIC"/>
    <property type="match status" value="1"/>
</dbReference>
<comment type="caution">
    <text evidence="10">The sequence shown here is derived from an EMBL/GenBank/DDBJ whole genome shotgun (WGS) entry which is preliminary data.</text>
</comment>
<sequence length="536" mass="59184">MLSSTANLAATVSGRMAPRRAVPTACPQKRAVSAAAAAEPTQGQVDRGHGGKGAAGWKAAGYTSPTELKPRFESMLLTYGELVQAAYDNLVWDECAAGYGDTKDPADQAATGLLSYLDKNYNLLPRKYLPNGTALPSEGTKDKYQLVEAHPELKLSPLIRALPGQGRAPDIKKPEPGKFPSWLWKNRSRLVDFLVYSTGGIAVRALFDKRQLFPENERTGGRGVDPRSTFIGYVAVSQPAKDSGEVDVVFVWRGTIFREEWINNFAFDRLVKWDPDTWEALDATGDGPPTPAPWEIGVHAGFKDLYLRPCSQQEGQLEADVAPEDERSPREVVHAWLRYLMEHHKVTTISTSGHSLGGALCTLSAFDIAQEVDRIYSKPVPAGWKTQAKPTVTAFAWASPREFSDKLGARNLRICNRKDPVPTVPGFWVQLLTFLAHKLNLNVFADMDSGAGRTFAWLYYASCSLFARLGFSSKWGYTHVGQILEVDSANLLGQQVADGSKVNATSPHNLELYIYLLSRLTRSETNRNFYLLNKTE</sequence>
<gene>
    <name evidence="10" type="ORF">COHA_003019</name>
</gene>
<accession>A0AAD5H754</accession>
<evidence type="ECO:0000256" key="1">
    <source>
        <dbReference type="ARBA" id="ARBA00004229"/>
    </source>
</evidence>
<keyword evidence="4" id="KW-0378">Hydrolase</keyword>
<dbReference type="InterPro" id="IPR029058">
    <property type="entry name" value="AB_hydrolase_fold"/>
</dbReference>
<evidence type="ECO:0000259" key="9">
    <source>
        <dbReference type="Pfam" id="PF01764"/>
    </source>
</evidence>
<evidence type="ECO:0000256" key="4">
    <source>
        <dbReference type="ARBA" id="ARBA00022801"/>
    </source>
</evidence>
<dbReference type="GO" id="GO:0016042">
    <property type="term" value="P:lipid catabolic process"/>
    <property type="evidence" value="ECO:0007669"/>
    <property type="project" value="UniProtKB-KW"/>
</dbReference>
<dbReference type="CDD" id="cd00519">
    <property type="entry name" value="Lipase_3"/>
    <property type="match status" value="1"/>
</dbReference>
<feature type="domain" description="Fungal lipase-type" evidence="9">
    <location>
        <begin position="249"/>
        <end position="426"/>
    </location>
</feature>
<keyword evidence="2" id="KW-0150">Chloroplast</keyword>
<evidence type="ECO:0000256" key="6">
    <source>
        <dbReference type="ARBA" id="ARBA00022963"/>
    </source>
</evidence>
<dbReference type="GO" id="GO:0009507">
    <property type="term" value="C:chloroplast"/>
    <property type="evidence" value="ECO:0007669"/>
    <property type="project" value="UniProtKB-SubCell"/>
</dbReference>
<evidence type="ECO:0000256" key="2">
    <source>
        <dbReference type="ARBA" id="ARBA00022528"/>
    </source>
</evidence>
<dbReference type="Pfam" id="PF01764">
    <property type="entry name" value="Lipase_3"/>
    <property type="match status" value="1"/>
</dbReference>
<feature type="region of interest" description="Disordered" evidence="8">
    <location>
        <begin position="33"/>
        <end position="57"/>
    </location>
</feature>
<dbReference type="InterPro" id="IPR002921">
    <property type="entry name" value="Fungal_lipase-type"/>
</dbReference>
<reference evidence="10" key="1">
    <citation type="submission" date="2020-11" db="EMBL/GenBank/DDBJ databases">
        <title>Chlorella ohadii genome sequencing and assembly.</title>
        <authorList>
            <person name="Murik O."/>
            <person name="Treves H."/>
            <person name="Kedem I."/>
            <person name="Shotland Y."/>
            <person name="Kaplan A."/>
        </authorList>
    </citation>
    <scope>NUCLEOTIDE SEQUENCE</scope>
    <source>
        <strain evidence="10">1</strain>
    </source>
</reference>
<comment type="subcellular location">
    <subcellularLocation>
        <location evidence="1">Plastid</location>
        <location evidence="1">Chloroplast</location>
    </subcellularLocation>
</comment>
<evidence type="ECO:0000256" key="8">
    <source>
        <dbReference type="SAM" id="MobiDB-lite"/>
    </source>
</evidence>
<dbReference type="Gene3D" id="3.40.50.1820">
    <property type="entry name" value="alpha/beta hydrolase"/>
    <property type="match status" value="1"/>
</dbReference>